<dbReference type="RefSeq" id="WP_154496077.1">
    <property type="nucleotide sequence ID" value="NZ_VUMU01000006.1"/>
</dbReference>
<organism evidence="1 2">
    <name type="scientific">Waltera intestinalis</name>
    <dbReference type="NCBI Taxonomy" id="2606635"/>
    <lineage>
        <taxon>Bacteria</taxon>
        <taxon>Bacillati</taxon>
        <taxon>Bacillota</taxon>
        <taxon>Clostridia</taxon>
        <taxon>Lachnospirales</taxon>
        <taxon>Lachnospiraceae</taxon>
        <taxon>Waltera</taxon>
    </lineage>
</organism>
<dbReference type="AlphaFoldDB" id="A0A6L5YJY2"/>
<comment type="caution">
    <text evidence="1">The sequence shown here is derived from an EMBL/GenBank/DDBJ whole genome shotgun (WGS) entry which is preliminary data.</text>
</comment>
<accession>A0A6L5YJY2</accession>
<keyword evidence="2" id="KW-1185">Reference proteome</keyword>
<dbReference type="EMBL" id="VUMU01000006">
    <property type="protein sequence ID" value="MST57952.1"/>
    <property type="molecule type" value="Genomic_DNA"/>
</dbReference>
<sequence length="379" mass="42693">MNGARVFEDAYSGVFREQEDFFSCLHEIMGKSSWIRQKVRNLRLVPIIAGSTFEKELRSQYTEDGMDDGIITDTIANTALMLKYRGEMLPVRDCAIKSILDRAGIQGSGLRRVERNVYARILNDVLKVTKGEALLRISEGKVSAVLSGDCNDYAILNMEEIFLHTMQYLQEEFEGCRYMAGFYEHDMVSAMWSIDESGLLSAYSRELSLLGKTTEDMIPMVRVTTSDTGTCGANIYPMLLNVKDGKSVNLGSPLKLVHKNGSTMADYDAQLKKLYAKYQLAIGKLTELLEVRIANPVNCMSEVMAKLAIPKKYQAEALDLFKAQYDVWSCTAHDIYFAISEILFMLECEGASGSRIAKMEEQIARALSMNWAEYDFPEM</sequence>
<dbReference type="Proteomes" id="UP000476055">
    <property type="component" value="Unassembled WGS sequence"/>
</dbReference>
<name>A0A6L5YJY2_9FIRM</name>
<gene>
    <name evidence="1" type="ORF">FYJ59_06790</name>
</gene>
<reference evidence="1 2" key="1">
    <citation type="submission" date="2019-08" db="EMBL/GenBank/DDBJ databases">
        <title>In-depth cultivation of the pig gut microbiome towards novel bacterial diversity and tailored functional studies.</title>
        <authorList>
            <person name="Wylensek D."/>
            <person name="Hitch T.C.A."/>
            <person name="Clavel T."/>
        </authorList>
    </citation>
    <scope>NUCLEOTIDE SEQUENCE [LARGE SCALE GENOMIC DNA]</scope>
    <source>
        <strain evidence="1 2">WCA3-601-WT-6H</strain>
    </source>
</reference>
<proteinExistence type="predicted"/>
<evidence type="ECO:0000313" key="2">
    <source>
        <dbReference type="Proteomes" id="UP000476055"/>
    </source>
</evidence>
<evidence type="ECO:0000313" key="1">
    <source>
        <dbReference type="EMBL" id="MST57952.1"/>
    </source>
</evidence>
<protein>
    <submittedName>
        <fullName evidence="1">Transposase</fullName>
    </submittedName>
</protein>